<organism evidence="2 3">
    <name type="scientific">Microbotryum intermedium</name>
    <dbReference type="NCBI Taxonomy" id="269621"/>
    <lineage>
        <taxon>Eukaryota</taxon>
        <taxon>Fungi</taxon>
        <taxon>Dikarya</taxon>
        <taxon>Basidiomycota</taxon>
        <taxon>Pucciniomycotina</taxon>
        <taxon>Microbotryomycetes</taxon>
        <taxon>Microbotryales</taxon>
        <taxon>Microbotryaceae</taxon>
        <taxon>Microbotryum</taxon>
    </lineage>
</organism>
<protein>
    <submittedName>
        <fullName evidence="2">BQ2448_6001 protein</fullName>
    </submittedName>
</protein>
<sequence>MAGPINCSQGKMAIPIDSRYKLQESYSSPVSRCKIDQRNGASAPEAQLAASLQTSLAKIFGKPNYTSSDMEFLGKYKYNLGSDGALYPTGATQTMRARTSTTHLAPQCPNLVSSAPTAQQQWRDVWTPAVIQRLQSGGNSYGLNSTDIINFAYMCALDSFAHASTSPFWSKIYAQKDRTIVNKTTDSSPHSFPLDHALYADLASEDQILAVMSLLNHFLDASLSTTAQCPMRSFITSKMTVPFAGRLAFELLSCTGNGFRASLKQTMGASLSDYVRVVVNGEAMDVRHICKETGRSRRFPSARFKLIH</sequence>
<dbReference type="AlphaFoldDB" id="A0A238F2W7"/>
<name>A0A238F2W7_9BASI</name>
<evidence type="ECO:0000313" key="3">
    <source>
        <dbReference type="Proteomes" id="UP000198372"/>
    </source>
</evidence>
<keyword evidence="1" id="KW-0378">Hydrolase</keyword>
<dbReference type="PANTHER" id="PTHR20963">
    <property type="entry name" value="MULTIPLE INOSITOL POLYPHOSPHATE PHOSPHATASE-RELATED"/>
    <property type="match status" value="1"/>
</dbReference>
<accession>A0A238F2W7</accession>
<dbReference type="InterPro" id="IPR000560">
    <property type="entry name" value="His_Pase_clade-2"/>
</dbReference>
<evidence type="ECO:0000313" key="2">
    <source>
        <dbReference type="EMBL" id="SCV67355.1"/>
    </source>
</evidence>
<dbReference type="EMBL" id="FMSP01000001">
    <property type="protein sequence ID" value="SCV67355.1"/>
    <property type="molecule type" value="Genomic_DNA"/>
</dbReference>
<proteinExistence type="predicted"/>
<dbReference type="PANTHER" id="PTHR20963:SF18">
    <property type="entry name" value="ACID PHOSPHATASE PHO11-RELATED"/>
    <property type="match status" value="1"/>
</dbReference>
<dbReference type="GO" id="GO:0003993">
    <property type="term" value="F:acid phosphatase activity"/>
    <property type="evidence" value="ECO:0007669"/>
    <property type="project" value="TreeGrafter"/>
</dbReference>
<dbReference type="SUPFAM" id="SSF53254">
    <property type="entry name" value="Phosphoglycerate mutase-like"/>
    <property type="match status" value="1"/>
</dbReference>
<dbReference type="InterPro" id="IPR029033">
    <property type="entry name" value="His_PPase_superfam"/>
</dbReference>
<gene>
    <name evidence="2" type="ORF">BQ2448_6001</name>
</gene>
<reference evidence="3" key="1">
    <citation type="submission" date="2016-09" db="EMBL/GenBank/DDBJ databases">
        <authorList>
            <person name="Jeantristanb JTB J.-T."/>
            <person name="Ricardo R."/>
        </authorList>
    </citation>
    <scope>NUCLEOTIDE SEQUENCE [LARGE SCALE GENOMIC DNA]</scope>
</reference>
<dbReference type="CDD" id="cd07061">
    <property type="entry name" value="HP_HAP_like"/>
    <property type="match status" value="1"/>
</dbReference>
<keyword evidence="3" id="KW-1185">Reference proteome</keyword>
<dbReference type="STRING" id="269621.A0A238F2W7"/>
<dbReference type="OrthoDB" id="6509975at2759"/>
<evidence type="ECO:0000256" key="1">
    <source>
        <dbReference type="ARBA" id="ARBA00022801"/>
    </source>
</evidence>
<dbReference type="Proteomes" id="UP000198372">
    <property type="component" value="Unassembled WGS sequence"/>
</dbReference>
<dbReference type="Pfam" id="PF00328">
    <property type="entry name" value="His_Phos_2"/>
    <property type="match status" value="1"/>
</dbReference>
<dbReference type="Gene3D" id="3.40.50.1240">
    <property type="entry name" value="Phosphoglycerate mutase-like"/>
    <property type="match status" value="2"/>
</dbReference>